<evidence type="ECO:0000313" key="1">
    <source>
        <dbReference type="EMBL" id="KAH1106892.1"/>
    </source>
</evidence>
<evidence type="ECO:0000313" key="2">
    <source>
        <dbReference type="Proteomes" id="UP000828251"/>
    </source>
</evidence>
<keyword evidence="2" id="KW-1185">Reference proteome</keyword>
<sequence>MDMNTVLKFLTGNLAVWKRDGCKCICIGHWINYEMRKCVARAKVRIYFPPLITNLCHKKEVIIYLIEQSHQPVRSIIGDSMLHQFQALH</sequence>
<dbReference type="Proteomes" id="UP000828251">
    <property type="component" value="Unassembled WGS sequence"/>
</dbReference>
<proteinExistence type="predicted"/>
<reference evidence="1 2" key="1">
    <citation type="journal article" date="2021" name="Plant Biotechnol. J.">
        <title>Multi-omics assisted identification of the key and species-specific regulatory components of drought-tolerant mechanisms in Gossypium stocksii.</title>
        <authorList>
            <person name="Yu D."/>
            <person name="Ke L."/>
            <person name="Zhang D."/>
            <person name="Wu Y."/>
            <person name="Sun Y."/>
            <person name="Mei J."/>
            <person name="Sun J."/>
            <person name="Sun Y."/>
        </authorList>
    </citation>
    <scope>NUCLEOTIDE SEQUENCE [LARGE SCALE GENOMIC DNA]</scope>
    <source>
        <strain evidence="2">cv. E1</strain>
        <tissue evidence="1">Leaf</tissue>
    </source>
</reference>
<accession>A0A9D3W1S3</accession>
<name>A0A9D3W1S3_9ROSI</name>
<dbReference type="OrthoDB" id="10427736at2759"/>
<dbReference type="EMBL" id="JAIQCV010000004">
    <property type="protein sequence ID" value="KAH1106892.1"/>
    <property type="molecule type" value="Genomic_DNA"/>
</dbReference>
<protein>
    <submittedName>
        <fullName evidence="1">Uncharacterized protein</fullName>
    </submittedName>
</protein>
<dbReference type="AlphaFoldDB" id="A0A9D3W1S3"/>
<gene>
    <name evidence="1" type="ORF">J1N35_010660</name>
</gene>
<comment type="caution">
    <text evidence="1">The sequence shown here is derived from an EMBL/GenBank/DDBJ whole genome shotgun (WGS) entry which is preliminary data.</text>
</comment>
<organism evidence="1 2">
    <name type="scientific">Gossypium stocksii</name>
    <dbReference type="NCBI Taxonomy" id="47602"/>
    <lineage>
        <taxon>Eukaryota</taxon>
        <taxon>Viridiplantae</taxon>
        <taxon>Streptophyta</taxon>
        <taxon>Embryophyta</taxon>
        <taxon>Tracheophyta</taxon>
        <taxon>Spermatophyta</taxon>
        <taxon>Magnoliopsida</taxon>
        <taxon>eudicotyledons</taxon>
        <taxon>Gunneridae</taxon>
        <taxon>Pentapetalae</taxon>
        <taxon>rosids</taxon>
        <taxon>malvids</taxon>
        <taxon>Malvales</taxon>
        <taxon>Malvaceae</taxon>
        <taxon>Malvoideae</taxon>
        <taxon>Gossypium</taxon>
    </lineage>
</organism>